<dbReference type="Gene3D" id="3.40.50.720">
    <property type="entry name" value="NAD(P)-binding Rossmann-like Domain"/>
    <property type="match status" value="1"/>
</dbReference>
<evidence type="ECO:0000259" key="1">
    <source>
        <dbReference type="Pfam" id="PF00899"/>
    </source>
</evidence>
<sequence>MERVSLQMGTKVYLDEYNDLHTISSAMGTVKHLRCSPEVVTLLQHVDTPQTARHLYTILHSYYPLLCFDEFMTLLSRLAEEGIIRLNDLPPELAHSSFALFLEELAPAQAEHIVHTLQTSTAIVIGVGTIGAAVATQLAQCRVGQLILIDPDHVEEGNLERQFTYTRNDIGVPKALALQNFLQRRTPTQIVPVLKKIESSADLKSILQRLETLAVIVNCADSPSVDYVAGCIAEAVHCTTPIPFIAGGGYSGHLGSVGPTFIPGQSICWLCYQQQTQNARQIQDMSQWQLIASRPFTSTSTHPAFGPLGIFISSLMASEAIWILTGLKEPLFLNRHGEWDLSQGAMIWREVKASTTCPQCQSLI</sequence>
<dbReference type="Proteomes" id="UP000242699">
    <property type="component" value="Unassembled WGS sequence"/>
</dbReference>
<feature type="domain" description="THIF-type NAD/FAD binding fold" evidence="1">
    <location>
        <begin position="115"/>
        <end position="361"/>
    </location>
</feature>
<reference evidence="2 3" key="1">
    <citation type="journal article" date="2014" name="BMC Genomics">
        <title>Comparison of environmental and isolate Sulfobacillus genomes reveals diverse carbon, sulfur, nitrogen, and hydrogen metabolisms.</title>
        <authorList>
            <person name="Justice N.B."/>
            <person name="Norman A."/>
            <person name="Brown C.T."/>
            <person name="Singh A."/>
            <person name="Thomas B.C."/>
            <person name="Banfield J.F."/>
        </authorList>
    </citation>
    <scope>NUCLEOTIDE SEQUENCE [LARGE SCALE GENOMIC DNA]</scope>
    <source>
        <strain evidence="2">AMDSBA1</strain>
    </source>
</reference>
<dbReference type="InterPro" id="IPR045886">
    <property type="entry name" value="ThiF/MoeB/HesA"/>
</dbReference>
<accession>A0A2T2X2F7</accession>
<dbReference type="PANTHER" id="PTHR10953:SF102">
    <property type="entry name" value="ADENYLYLTRANSFERASE AND SULFURTRANSFERASE MOCS3"/>
    <property type="match status" value="1"/>
</dbReference>
<evidence type="ECO:0000313" key="2">
    <source>
        <dbReference type="EMBL" id="PSR28681.1"/>
    </source>
</evidence>
<dbReference type="PANTHER" id="PTHR10953">
    <property type="entry name" value="UBIQUITIN-ACTIVATING ENZYME E1"/>
    <property type="match status" value="1"/>
</dbReference>
<dbReference type="Pfam" id="PF00899">
    <property type="entry name" value="ThiF"/>
    <property type="match status" value="1"/>
</dbReference>
<dbReference type="GO" id="GO:0004792">
    <property type="term" value="F:thiosulfate-cyanide sulfurtransferase activity"/>
    <property type="evidence" value="ECO:0007669"/>
    <property type="project" value="TreeGrafter"/>
</dbReference>
<protein>
    <submittedName>
        <fullName evidence="2">Thiamine biosynthesis protein ThiF</fullName>
    </submittedName>
</protein>
<name>A0A2T2X2F7_9FIRM</name>
<gene>
    <name evidence="2" type="ORF">C7B43_09715</name>
</gene>
<dbReference type="GO" id="GO:0005737">
    <property type="term" value="C:cytoplasm"/>
    <property type="evidence" value="ECO:0007669"/>
    <property type="project" value="TreeGrafter"/>
</dbReference>
<proteinExistence type="predicted"/>
<evidence type="ECO:0000313" key="3">
    <source>
        <dbReference type="Proteomes" id="UP000242699"/>
    </source>
</evidence>
<comment type="caution">
    <text evidence="2">The sequence shown here is derived from an EMBL/GenBank/DDBJ whole genome shotgun (WGS) entry which is preliminary data.</text>
</comment>
<organism evidence="2 3">
    <name type="scientific">Sulfobacillus benefaciens</name>
    <dbReference type="NCBI Taxonomy" id="453960"/>
    <lineage>
        <taxon>Bacteria</taxon>
        <taxon>Bacillati</taxon>
        <taxon>Bacillota</taxon>
        <taxon>Clostridia</taxon>
        <taxon>Eubacteriales</taxon>
        <taxon>Clostridiales Family XVII. Incertae Sedis</taxon>
        <taxon>Sulfobacillus</taxon>
    </lineage>
</organism>
<dbReference type="InterPro" id="IPR035985">
    <property type="entry name" value="Ubiquitin-activating_enz"/>
</dbReference>
<dbReference type="GO" id="GO:0008641">
    <property type="term" value="F:ubiquitin-like modifier activating enzyme activity"/>
    <property type="evidence" value="ECO:0007669"/>
    <property type="project" value="InterPro"/>
</dbReference>
<dbReference type="AlphaFoldDB" id="A0A2T2X2F7"/>
<dbReference type="InterPro" id="IPR000594">
    <property type="entry name" value="ThiF_NAD_FAD-bd"/>
</dbReference>
<dbReference type="EMBL" id="PXYT01000019">
    <property type="protein sequence ID" value="PSR28681.1"/>
    <property type="molecule type" value="Genomic_DNA"/>
</dbReference>
<dbReference type="GO" id="GO:0016779">
    <property type="term" value="F:nucleotidyltransferase activity"/>
    <property type="evidence" value="ECO:0007669"/>
    <property type="project" value="TreeGrafter"/>
</dbReference>
<dbReference type="SUPFAM" id="SSF69572">
    <property type="entry name" value="Activating enzymes of the ubiquitin-like proteins"/>
    <property type="match status" value="1"/>
</dbReference>